<evidence type="ECO:0000259" key="3">
    <source>
        <dbReference type="PROSITE" id="PS50887"/>
    </source>
</evidence>
<feature type="transmembrane region" description="Helical" evidence="1">
    <location>
        <begin position="95"/>
        <end position="114"/>
    </location>
</feature>
<dbReference type="CDD" id="cd01949">
    <property type="entry name" value="GGDEF"/>
    <property type="match status" value="1"/>
</dbReference>
<reference evidence="4 5" key="1">
    <citation type="submission" date="2021-01" db="EMBL/GenBank/DDBJ databases">
        <title>Whole genome shotgun sequence of Actinoplanes durhamensis NBRC 14914.</title>
        <authorList>
            <person name="Komaki H."/>
            <person name="Tamura T."/>
        </authorList>
    </citation>
    <scope>NUCLEOTIDE SEQUENCE [LARGE SCALE GENOMIC DNA]</scope>
    <source>
        <strain evidence="4 5">NBRC 14914</strain>
    </source>
</reference>
<feature type="transmembrane region" description="Helical" evidence="1">
    <location>
        <begin position="120"/>
        <end position="140"/>
    </location>
</feature>
<comment type="caution">
    <text evidence="4">The sequence shown here is derived from an EMBL/GenBank/DDBJ whole genome shotgun (WGS) entry which is preliminary data.</text>
</comment>
<feature type="transmembrane region" description="Helical" evidence="1">
    <location>
        <begin position="218"/>
        <end position="238"/>
    </location>
</feature>
<sequence length="902" mass="96368">MTVNERRATRDGVATPDIAGLRQVDEAARLFGERRGVRPRTVRLYACWAALLFVAYLVMPSLGLVVYGPVIISTVAAAIAGIVRNRPRRRLPWILLTGAYLAFAAGSLVAYATIGTFPSAADVVFLALYVPLMIAGLATLSRSGAAMLDRASTLDAVILTIGSGFLAWTFLIRPFLTRPDLPALTKLVSIAYPITDVLVLVLLARLGLGVARTISGSLLIVSGVSMLAADTLYGLMRLNSGFTLGGPTDLGWLLFYLAGGLAVLHPSMARLTEPQVLSRTQVSLRRGVLTLACLLAPAALLIQALRGPVHDGVVIAAVSAVLILLGLTRISIVATSLRQTLARERELRQACEALLLCTDTAAVTTVLQRAVGRLLADGTRHRTELLLGDLGPFPAPMTMAPDGVAGFDLTLRCPLGVGDSRIGDLLVGGDETSLAELQQSLPVLAGQAATMIDRIRLNREINRQETQNYLKNELMARAYLDQLTGLGSRLRFTDDTALLSAGDGLLGAVFVLNIDDFRAINDTMGHEVGDGLLVALGRRLTELVGDRGRVSRLGADEFGVVVPDAGDVEAVDRLAEQMIAVPGDGFTLGDTRISTRLRLGVATTLEAGSASELVGQADVALDNARTPGGPRWRRYDAVLHAQVIDQMQLRTELAPALAAGAFRLHYQPIVELSSGRTVGFEALLRWPHPTRGMVSPVEFIPLAEESGVIVELGAWVLHTAVHEAASWAALDPGHVPYVSVNVSVRQFHAPGFVARVHDELAASGLPADRLTLEIVESLLVGEQEQIQADIAELRAAGIKVSIDDFGTGYSSLSYLHRMPVDTLKLDKSFVDTIVGSPQQHDLVRGILQMAAMLSLTVVAEGIETEAEHRLLTEAGCGYGQGFLFARPLTDTDARARIRAEAP</sequence>
<dbReference type="CDD" id="cd01948">
    <property type="entry name" value="EAL"/>
    <property type="match status" value="1"/>
</dbReference>
<dbReference type="SMART" id="SM00267">
    <property type="entry name" value="GGDEF"/>
    <property type="match status" value="1"/>
</dbReference>
<feature type="transmembrane region" description="Helical" evidence="1">
    <location>
        <begin position="288"/>
        <end position="306"/>
    </location>
</feature>
<feature type="transmembrane region" description="Helical" evidence="1">
    <location>
        <begin position="65"/>
        <end position="83"/>
    </location>
</feature>
<dbReference type="Gene3D" id="3.20.20.450">
    <property type="entry name" value="EAL domain"/>
    <property type="match status" value="1"/>
</dbReference>
<feature type="domain" description="GGDEF" evidence="3">
    <location>
        <begin position="505"/>
        <end position="637"/>
    </location>
</feature>
<feature type="domain" description="EAL" evidence="2">
    <location>
        <begin position="646"/>
        <end position="901"/>
    </location>
</feature>
<evidence type="ECO:0000259" key="2">
    <source>
        <dbReference type="PROSITE" id="PS50883"/>
    </source>
</evidence>
<dbReference type="InterPro" id="IPR029787">
    <property type="entry name" value="Nucleotide_cyclase"/>
</dbReference>
<feature type="transmembrane region" description="Helical" evidence="1">
    <location>
        <begin position="152"/>
        <end position="170"/>
    </location>
</feature>
<dbReference type="SUPFAM" id="SSF141868">
    <property type="entry name" value="EAL domain-like"/>
    <property type="match status" value="1"/>
</dbReference>
<gene>
    <name evidence="4" type="ORF">Adu01nite_28590</name>
</gene>
<proteinExistence type="predicted"/>
<feature type="transmembrane region" description="Helical" evidence="1">
    <location>
        <begin position="250"/>
        <end position="267"/>
    </location>
</feature>
<dbReference type="Gene3D" id="3.30.70.270">
    <property type="match status" value="1"/>
</dbReference>
<dbReference type="InterPro" id="IPR000160">
    <property type="entry name" value="GGDEF_dom"/>
</dbReference>
<keyword evidence="1" id="KW-1133">Transmembrane helix</keyword>
<protein>
    <submittedName>
        <fullName evidence="4">Uncharacterized protein</fullName>
    </submittedName>
</protein>
<feature type="transmembrane region" description="Helical" evidence="1">
    <location>
        <begin position="42"/>
        <end position="59"/>
    </location>
</feature>
<dbReference type="InterPro" id="IPR001633">
    <property type="entry name" value="EAL_dom"/>
</dbReference>
<dbReference type="EMBL" id="BOML01000022">
    <property type="protein sequence ID" value="GIE01509.1"/>
    <property type="molecule type" value="Genomic_DNA"/>
</dbReference>
<dbReference type="Pfam" id="PF00563">
    <property type="entry name" value="EAL"/>
    <property type="match status" value="1"/>
</dbReference>
<keyword evidence="1" id="KW-0812">Transmembrane</keyword>
<dbReference type="SMART" id="SM00052">
    <property type="entry name" value="EAL"/>
    <property type="match status" value="1"/>
</dbReference>
<name>A0ABQ3YVH8_9ACTN</name>
<feature type="transmembrane region" description="Helical" evidence="1">
    <location>
        <begin position="190"/>
        <end position="211"/>
    </location>
</feature>
<evidence type="ECO:0000313" key="4">
    <source>
        <dbReference type="EMBL" id="GIE01509.1"/>
    </source>
</evidence>
<dbReference type="NCBIfam" id="TIGR00254">
    <property type="entry name" value="GGDEF"/>
    <property type="match status" value="1"/>
</dbReference>
<dbReference type="InterPro" id="IPR043128">
    <property type="entry name" value="Rev_trsase/Diguanyl_cyclase"/>
</dbReference>
<dbReference type="PROSITE" id="PS50883">
    <property type="entry name" value="EAL"/>
    <property type="match status" value="1"/>
</dbReference>
<dbReference type="Pfam" id="PF00990">
    <property type="entry name" value="GGDEF"/>
    <property type="match status" value="1"/>
</dbReference>
<dbReference type="InterPro" id="IPR050706">
    <property type="entry name" value="Cyclic-di-GMP_PDE-like"/>
</dbReference>
<dbReference type="InterPro" id="IPR035919">
    <property type="entry name" value="EAL_sf"/>
</dbReference>
<organism evidence="4 5">
    <name type="scientific">Paractinoplanes durhamensis</name>
    <dbReference type="NCBI Taxonomy" id="113563"/>
    <lineage>
        <taxon>Bacteria</taxon>
        <taxon>Bacillati</taxon>
        <taxon>Actinomycetota</taxon>
        <taxon>Actinomycetes</taxon>
        <taxon>Micromonosporales</taxon>
        <taxon>Micromonosporaceae</taxon>
        <taxon>Paractinoplanes</taxon>
    </lineage>
</organism>
<evidence type="ECO:0000256" key="1">
    <source>
        <dbReference type="SAM" id="Phobius"/>
    </source>
</evidence>
<keyword evidence="5" id="KW-1185">Reference proteome</keyword>
<feature type="transmembrane region" description="Helical" evidence="1">
    <location>
        <begin position="312"/>
        <end position="337"/>
    </location>
</feature>
<dbReference type="SUPFAM" id="SSF55073">
    <property type="entry name" value="Nucleotide cyclase"/>
    <property type="match status" value="1"/>
</dbReference>
<accession>A0ABQ3YVH8</accession>
<dbReference type="PANTHER" id="PTHR33121:SF70">
    <property type="entry name" value="SIGNALING PROTEIN YKOW"/>
    <property type="match status" value="1"/>
</dbReference>
<dbReference type="Proteomes" id="UP000637628">
    <property type="component" value="Unassembled WGS sequence"/>
</dbReference>
<dbReference type="PROSITE" id="PS50887">
    <property type="entry name" value="GGDEF"/>
    <property type="match status" value="1"/>
</dbReference>
<keyword evidence="1" id="KW-0472">Membrane</keyword>
<evidence type="ECO:0000313" key="5">
    <source>
        <dbReference type="Proteomes" id="UP000637628"/>
    </source>
</evidence>
<dbReference type="PANTHER" id="PTHR33121">
    <property type="entry name" value="CYCLIC DI-GMP PHOSPHODIESTERASE PDEF"/>
    <property type="match status" value="1"/>
</dbReference>